<evidence type="ECO:0000313" key="2">
    <source>
        <dbReference type="EMBL" id="ACE85970.1"/>
    </source>
</evidence>
<organism evidence="2 3">
    <name type="scientific">Cellvibrio japonicus (strain Ueda107)</name>
    <name type="common">Pseudomonas fluorescens subsp. cellulosa</name>
    <dbReference type="NCBI Taxonomy" id="498211"/>
    <lineage>
        <taxon>Bacteria</taxon>
        <taxon>Pseudomonadati</taxon>
        <taxon>Pseudomonadota</taxon>
        <taxon>Gammaproteobacteria</taxon>
        <taxon>Cellvibrionales</taxon>
        <taxon>Cellvibrionaceae</taxon>
        <taxon>Cellvibrio</taxon>
    </lineage>
</organism>
<proteinExistence type="predicted"/>
<reference evidence="2 3" key="1">
    <citation type="journal article" date="2008" name="J. Bacteriol.">
        <title>Insights into plant cell wall degradation from the genome sequence of the soil bacterium Cellvibrio japonicus.</title>
        <authorList>
            <person name="Deboy R.T."/>
            <person name="Mongodin E.F."/>
            <person name="Fouts D.E."/>
            <person name="Tailford L.E."/>
            <person name="Khouri H."/>
            <person name="Emerson J.B."/>
            <person name="Mohamoud Y."/>
            <person name="Watkins K."/>
            <person name="Henrissat B."/>
            <person name="Gilbert H.J."/>
            <person name="Nelson K.E."/>
        </authorList>
    </citation>
    <scope>NUCLEOTIDE SEQUENCE [LARGE SCALE GENOMIC DNA]</scope>
    <source>
        <strain evidence="2 3">Ueda107</strain>
    </source>
</reference>
<dbReference type="Proteomes" id="UP000001036">
    <property type="component" value="Chromosome"/>
</dbReference>
<accession>B3PLK5</accession>
<dbReference type="Gene3D" id="2.40.160.50">
    <property type="entry name" value="membrane protein fhac: a member of the omp85/tpsb transporter family"/>
    <property type="match status" value="1"/>
</dbReference>
<dbReference type="KEGG" id="cja:CJA_2625"/>
<evidence type="ECO:0008006" key="4">
    <source>
        <dbReference type="Google" id="ProtNLM"/>
    </source>
</evidence>
<feature type="chain" id="PRO_5002794245" description="Bacterial surface antigen (D15) domain-containing protein" evidence="1">
    <location>
        <begin position="23"/>
        <end position="565"/>
    </location>
</feature>
<dbReference type="eggNOG" id="COG4775">
    <property type="taxonomic scope" value="Bacteria"/>
</dbReference>
<feature type="signal peptide" evidence="1">
    <location>
        <begin position="1"/>
        <end position="22"/>
    </location>
</feature>
<evidence type="ECO:0000313" key="3">
    <source>
        <dbReference type="Proteomes" id="UP000001036"/>
    </source>
</evidence>
<dbReference type="HOGENOM" id="CLU_034081_0_0_6"/>
<keyword evidence="3" id="KW-1185">Reference proteome</keyword>
<dbReference type="AlphaFoldDB" id="B3PLK5"/>
<dbReference type="EMBL" id="CP000934">
    <property type="protein sequence ID" value="ACE85970.1"/>
    <property type="molecule type" value="Genomic_DNA"/>
</dbReference>
<evidence type="ECO:0000256" key="1">
    <source>
        <dbReference type="SAM" id="SignalP"/>
    </source>
</evidence>
<keyword evidence="1" id="KW-0732">Signal</keyword>
<protein>
    <recommendedName>
        <fullName evidence="4">Bacterial surface antigen (D15) domain-containing protein</fullName>
    </recommendedName>
</protein>
<dbReference type="STRING" id="498211.CJA_2625"/>
<gene>
    <name evidence="2" type="ordered locus">CJA_2625</name>
</gene>
<name>B3PLK5_CELJU</name>
<sequence>MQMMFRAGLMFSLWCCLVPVRAETDASVQDADASCTPFNGMREKIADAGDTRIKTTLFRGLEGKRIRQIGFKTISVFDPEDPRDSHQLYLWLNKLHINTRPSVIRAQLLFEEGGSLKIEEIEESERILRSRSYLTNAYIVPVTVCDDQVDLLVVTQDAWALEPQFSVSRESEDTKTGFAISDGNILGTGNSLTISYAESDKRNLVGYNLTNPHIFNSQISTRLYYADTTDGRNSMVKIEKPFHALATPWAAGMHVEELALTNDIRYRDEQINEYQHFSRFNQVYAGLASDVNSHYTQRWLVGFSQEEDEFAATAETTMGIPQDRNATYSWVEYQYLDNRFGVFKNVNQIQRAEDISLGKTLSLRLGYGPSDWDNPGEVVRYIASYTQMIDIQDLHLFELGFSVNGRQYAELDDVSSQVLSSTISYNYFHDEKNRWYFSVNYSQGNKLAQFEELTVGDITGLRGYPTDFQRGNRRYVFTAERRYFSDLHLFSLLRVGAVAFFDMGKAWGLPEYGESQLLSNVGIGLRLSSSRVKIGTVARLDIATPLVQRNGISEYQVTIGGATKF</sequence>